<name>A0A978UZ41_ZIZJJ</name>
<evidence type="ECO:0000313" key="11">
    <source>
        <dbReference type="EMBL" id="KAH7520257.1"/>
    </source>
</evidence>
<dbReference type="GO" id="GO:0005506">
    <property type="term" value="F:iron ion binding"/>
    <property type="evidence" value="ECO:0007669"/>
    <property type="project" value="InterPro"/>
</dbReference>
<dbReference type="EMBL" id="JAEACU010000008">
    <property type="protein sequence ID" value="KAH7520257.1"/>
    <property type="molecule type" value="Genomic_DNA"/>
</dbReference>
<evidence type="ECO:0000256" key="8">
    <source>
        <dbReference type="ARBA" id="ARBA00023004"/>
    </source>
</evidence>
<evidence type="ECO:0000256" key="4">
    <source>
        <dbReference type="ARBA" id="ARBA00022692"/>
    </source>
</evidence>
<dbReference type="GO" id="GO:0004497">
    <property type="term" value="F:monooxygenase activity"/>
    <property type="evidence" value="ECO:0007669"/>
    <property type="project" value="UniProtKB-KW"/>
</dbReference>
<evidence type="ECO:0000256" key="5">
    <source>
        <dbReference type="ARBA" id="ARBA00022723"/>
    </source>
</evidence>
<evidence type="ECO:0000256" key="7">
    <source>
        <dbReference type="ARBA" id="ARBA00023002"/>
    </source>
</evidence>
<dbReference type="GO" id="GO:0016020">
    <property type="term" value="C:membrane"/>
    <property type="evidence" value="ECO:0007669"/>
    <property type="project" value="UniProtKB-SubCell"/>
</dbReference>
<dbReference type="Pfam" id="PF00067">
    <property type="entry name" value="p450"/>
    <property type="match status" value="1"/>
</dbReference>
<evidence type="ECO:0000256" key="2">
    <source>
        <dbReference type="ARBA" id="ARBA00004370"/>
    </source>
</evidence>
<dbReference type="PANTHER" id="PTHR47947:SF26">
    <property type="entry name" value="CYTOCHROME P450"/>
    <property type="match status" value="1"/>
</dbReference>
<keyword evidence="4" id="KW-0812">Transmembrane</keyword>
<dbReference type="InterPro" id="IPR050651">
    <property type="entry name" value="Plant_Cytochrome_P450_Monoox"/>
</dbReference>
<dbReference type="GO" id="GO:0020037">
    <property type="term" value="F:heme binding"/>
    <property type="evidence" value="ECO:0007669"/>
    <property type="project" value="InterPro"/>
</dbReference>
<dbReference type="Gene3D" id="1.10.630.10">
    <property type="entry name" value="Cytochrome P450"/>
    <property type="match status" value="1"/>
</dbReference>
<keyword evidence="10" id="KW-0472">Membrane</keyword>
<evidence type="ECO:0000256" key="6">
    <source>
        <dbReference type="ARBA" id="ARBA00022989"/>
    </source>
</evidence>
<comment type="caution">
    <text evidence="11">The sequence shown here is derived from an EMBL/GenBank/DDBJ whole genome shotgun (WGS) entry which is preliminary data.</text>
</comment>
<keyword evidence="3" id="KW-0349">Heme</keyword>
<keyword evidence="9" id="KW-0503">Monooxygenase</keyword>
<evidence type="ECO:0000256" key="9">
    <source>
        <dbReference type="ARBA" id="ARBA00023033"/>
    </source>
</evidence>
<evidence type="ECO:0000256" key="1">
    <source>
        <dbReference type="ARBA" id="ARBA00001971"/>
    </source>
</evidence>
<keyword evidence="6" id="KW-1133">Transmembrane helix</keyword>
<keyword evidence="8" id="KW-0408">Iron</keyword>
<dbReference type="SUPFAM" id="SSF48264">
    <property type="entry name" value="Cytochrome P450"/>
    <property type="match status" value="1"/>
</dbReference>
<organism evidence="11 12">
    <name type="scientific">Ziziphus jujuba var. spinosa</name>
    <dbReference type="NCBI Taxonomy" id="714518"/>
    <lineage>
        <taxon>Eukaryota</taxon>
        <taxon>Viridiplantae</taxon>
        <taxon>Streptophyta</taxon>
        <taxon>Embryophyta</taxon>
        <taxon>Tracheophyta</taxon>
        <taxon>Spermatophyta</taxon>
        <taxon>Magnoliopsida</taxon>
        <taxon>eudicotyledons</taxon>
        <taxon>Gunneridae</taxon>
        <taxon>Pentapetalae</taxon>
        <taxon>rosids</taxon>
        <taxon>fabids</taxon>
        <taxon>Rosales</taxon>
        <taxon>Rhamnaceae</taxon>
        <taxon>Paliureae</taxon>
        <taxon>Ziziphus</taxon>
    </lineage>
</organism>
<protein>
    <recommendedName>
        <fullName evidence="13">Cytochrome P450 81E8-like</fullName>
    </recommendedName>
</protein>
<dbReference type="InterPro" id="IPR001128">
    <property type="entry name" value="Cyt_P450"/>
</dbReference>
<reference evidence="11" key="1">
    <citation type="journal article" date="2021" name="Front. Plant Sci.">
        <title>Chromosome-Scale Genome Assembly for Chinese Sour Jujube and Insights Into Its Genome Evolution and Domestication Signature.</title>
        <authorList>
            <person name="Shen L.-Y."/>
            <person name="Luo H."/>
            <person name="Wang X.-L."/>
            <person name="Wang X.-M."/>
            <person name="Qiu X.-J."/>
            <person name="Liu H."/>
            <person name="Zhou S.-S."/>
            <person name="Jia K.-H."/>
            <person name="Nie S."/>
            <person name="Bao Y.-T."/>
            <person name="Zhang R.-G."/>
            <person name="Yun Q.-Z."/>
            <person name="Chai Y.-H."/>
            <person name="Lu J.-Y."/>
            <person name="Li Y."/>
            <person name="Zhao S.-W."/>
            <person name="Mao J.-F."/>
            <person name="Jia S.-G."/>
            <person name="Mao Y.-M."/>
        </authorList>
    </citation>
    <scope>NUCLEOTIDE SEQUENCE</scope>
    <source>
        <strain evidence="11">AT0</strain>
        <tissue evidence="11">Leaf</tissue>
    </source>
</reference>
<comment type="cofactor">
    <cofactor evidence="1">
        <name>heme</name>
        <dbReference type="ChEBI" id="CHEBI:30413"/>
    </cofactor>
</comment>
<dbReference type="GO" id="GO:0016705">
    <property type="term" value="F:oxidoreductase activity, acting on paired donors, with incorporation or reduction of molecular oxygen"/>
    <property type="evidence" value="ECO:0007669"/>
    <property type="project" value="InterPro"/>
</dbReference>
<proteinExistence type="predicted"/>
<dbReference type="InterPro" id="IPR036396">
    <property type="entry name" value="Cyt_P450_sf"/>
</dbReference>
<evidence type="ECO:0008006" key="13">
    <source>
        <dbReference type="Google" id="ProtNLM"/>
    </source>
</evidence>
<evidence type="ECO:0000256" key="3">
    <source>
        <dbReference type="ARBA" id="ARBA00022617"/>
    </source>
</evidence>
<dbReference type="AlphaFoldDB" id="A0A978UZ41"/>
<sequence length="173" mass="20112">MAQPPPHRFHKYLLVEPPQHVLKLRKDEIVRLLRKLSSDSLQDFTKVEMKSSLTELIFNVIMRMVLGKRYYGDDVKEEAHDFTEVIEEVFMCGGATNPGDFLPILKWIGIDGFERTIQKLFNRADSLLQGLIDEHLRNKGSTRNTMIDHLLSLHESQPEYYTDQIIKGFILVN</sequence>
<gene>
    <name evidence="11" type="ORF">FEM48_Zijuj08G0124900</name>
</gene>
<comment type="subcellular location">
    <subcellularLocation>
        <location evidence="2">Membrane</location>
    </subcellularLocation>
</comment>
<evidence type="ECO:0000313" key="12">
    <source>
        <dbReference type="Proteomes" id="UP000813462"/>
    </source>
</evidence>
<dbReference type="PANTHER" id="PTHR47947">
    <property type="entry name" value="CYTOCHROME P450 82C3-RELATED"/>
    <property type="match status" value="1"/>
</dbReference>
<evidence type="ECO:0000256" key="10">
    <source>
        <dbReference type="ARBA" id="ARBA00023136"/>
    </source>
</evidence>
<accession>A0A978UZ41</accession>
<keyword evidence="7" id="KW-0560">Oxidoreductase</keyword>
<dbReference type="Proteomes" id="UP000813462">
    <property type="component" value="Unassembled WGS sequence"/>
</dbReference>
<keyword evidence="5" id="KW-0479">Metal-binding</keyword>